<dbReference type="PROSITE" id="PS51387">
    <property type="entry name" value="FAD_PCMH"/>
    <property type="match status" value="1"/>
</dbReference>
<dbReference type="EMBL" id="JBEPSN010000002">
    <property type="protein sequence ID" value="MET4539609.1"/>
    <property type="molecule type" value="Genomic_DNA"/>
</dbReference>
<feature type="region of interest" description="Disordered" evidence="1">
    <location>
        <begin position="280"/>
        <end position="312"/>
    </location>
</feature>
<dbReference type="Pfam" id="PF00941">
    <property type="entry name" value="FAD_binding_5"/>
    <property type="match status" value="1"/>
</dbReference>
<feature type="domain" description="FAD-binding PCMH-type" evidence="2">
    <location>
        <begin position="1"/>
        <end position="176"/>
    </location>
</feature>
<feature type="compositionally biased region" description="Low complexity" evidence="1">
    <location>
        <begin position="290"/>
        <end position="305"/>
    </location>
</feature>
<dbReference type="InterPro" id="IPR016166">
    <property type="entry name" value="FAD-bd_PCMH"/>
</dbReference>
<gene>
    <name evidence="3" type="ORF">ABIE37_001381</name>
</gene>
<dbReference type="GeneID" id="92752331"/>
<comment type="caution">
    <text evidence="3">The sequence shown here is derived from an EMBL/GenBank/DDBJ whole genome shotgun (WGS) entry which is preliminary data.</text>
</comment>
<evidence type="ECO:0000313" key="3">
    <source>
        <dbReference type="EMBL" id="MET4539609.1"/>
    </source>
</evidence>
<dbReference type="Proteomes" id="UP001549307">
    <property type="component" value="Unassembled WGS sequence"/>
</dbReference>
<evidence type="ECO:0000256" key="1">
    <source>
        <dbReference type="SAM" id="MobiDB-lite"/>
    </source>
</evidence>
<evidence type="ECO:0000259" key="2">
    <source>
        <dbReference type="PROSITE" id="PS51387"/>
    </source>
</evidence>
<evidence type="ECO:0000313" key="4">
    <source>
        <dbReference type="Proteomes" id="UP001549307"/>
    </source>
</evidence>
<dbReference type="InterPro" id="IPR051312">
    <property type="entry name" value="Diverse_Substr_Oxidored"/>
</dbReference>
<dbReference type="RefSeq" id="WP_354227963.1">
    <property type="nucleotide sequence ID" value="NZ_JBEPSN010000002.1"/>
</dbReference>
<keyword evidence="4" id="KW-1185">Reference proteome</keyword>
<dbReference type="PANTHER" id="PTHR42659:SF9">
    <property type="entry name" value="XANTHINE DEHYDROGENASE FAD-BINDING SUBUNIT XDHB-RELATED"/>
    <property type="match status" value="1"/>
</dbReference>
<dbReference type="InterPro" id="IPR016169">
    <property type="entry name" value="FAD-bd_PCMH_sub2"/>
</dbReference>
<organism evidence="3 4">
    <name type="scientific">Arthrobacter bambusae</name>
    <dbReference type="NCBI Taxonomy" id="1338426"/>
    <lineage>
        <taxon>Bacteria</taxon>
        <taxon>Bacillati</taxon>
        <taxon>Actinomycetota</taxon>
        <taxon>Actinomycetes</taxon>
        <taxon>Micrococcales</taxon>
        <taxon>Micrococcaceae</taxon>
        <taxon>Arthrobacter</taxon>
    </lineage>
</organism>
<protein>
    <submittedName>
        <fullName evidence="3">CO/xanthine dehydrogenase FAD-binding subunit</fullName>
    </submittedName>
</protein>
<name>A0ABV2P4U5_9MICC</name>
<sequence>MDMNTIEAVVPTTDPAQWRDGDAWLAGGTVLFSYGSTVLKRLLDLGQAGWPAITVTDAGIELAATCTVAELYALPQTAETASREWPGLALIRPCCDSFVASFKIWNMSTVGGNICTGLPAGPMTSLCAGLDGVATILGQDGGSRKVPVSDVVTGDMQTALEPGELLRSIHLPASALSARVAFRRLSLSNLGRSGVLLIGRLDPDGGLVITVTASTKRPVQLRFPAGQVPDAGMLADAVGDSIPWPLYHDDIHGLPAWRRDMTFKLAEEIRAELLGESMTVSGDFWPPHNTSPQPSTQPAPSTTQQKEARNGN</sequence>
<dbReference type="InterPro" id="IPR002346">
    <property type="entry name" value="Mopterin_DH_FAD-bd"/>
</dbReference>
<dbReference type="InterPro" id="IPR036318">
    <property type="entry name" value="FAD-bd_PCMH-like_sf"/>
</dbReference>
<dbReference type="SUPFAM" id="SSF56176">
    <property type="entry name" value="FAD-binding/transporter-associated domain-like"/>
    <property type="match status" value="1"/>
</dbReference>
<dbReference type="PANTHER" id="PTHR42659">
    <property type="entry name" value="XANTHINE DEHYDROGENASE SUBUNIT C-RELATED"/>
    <property type="match status" value="1"/>
</dbReference>
<proteinExistence type="predicted"/>
<reference evidence="3 4" key="1">
    <citation type="submission" date="2024-06" db="EMBL/GenBank/DDBJ databases">
        <title>Sorghum-associated microbial communities from plants grown in Nebraska, USA.</title>
        <authorList>
            <person name="Schachtman D."/>
        </authorList>
    </citation>
    <scope>NUCLEOTIDE SEQUENCE [LARGE SCALE GENOMIC DNA]</scope>
    <source>
        <strain evidence="3 4">3552</strain>
    </source>
</reference>
<dbReference type="Gene3D" id="3.30.465.10">
    <property type="match status" value="1"/>
</dbReference>
<accession>A0ABV2P4U5</accession>